<evidence type="ECO:0000313" key="3">
    <source>
        <dbReference type="Proteomes" id="UP000231259"/>
    </source>
</evidence>
<organism evidence="2 3">
    <name type="scientific">Puniceibacterium antarcticum</name>
    <dbReference type="NCBI Taxonomy" id="1206336"/>
    <lineage>
        <taxon>Bacteria</taxon>
        <taxon>Pseudomonadati</taxon>
        <taxon>Pseudomonadota</taxon>
        <taxon>Alphaproteobacteria</taxon>
        <taxon>Rhodobacterales</taxon>
        <taxon>Paracoccaceae</taxon>
        <taxon>Puniceibacterium</taxon>
    </lineage>
</organism>
<dbReference type="Proteomes" id="UP000231259">
    <property type="component" value="Unassembled WGS sequence"/>
</dbReference>
<feature type="region of interest" description="Disordered" evidence="1">
    <location>
        <begin position="1"/>
        <end position="35"/>
    </location>
</feature>
<evidence type="ECO:0000313" key="2">
    <source>
        <dbReference type="EMBL" id="PIL22156.1"/>
    </source>
</evidence>
<sequence>MTDKTRKRTTPKSKHGTQATQTKIVEDTLPTALMM</sequence>
<accession>A0A2G8RKN0</accession>
<keyword evidence="3" id="KW-1185">Reference proteome</keyword>
<name>A0A2G8RKN0_9RHOB</name>
<dbReference type="EMBL" id="AWWI01000015">
    <property type="protein sequence ID" value="PIL22156.1"/>
    <property type="molecule type" value="Genomic_DNA"/>
</dbReference>
<dbReference type="AlphaFoldDB" id="A0A2G8RKN0"/>
<evidence type="ECO:0000256" key="1">
    <source>
        <dbReference type="SAM" id="MobiDB-lite"/>
    </source>
</evidence>
<gene>
    <name evidence="2" type="ORF">P775_00715</name>
</gene>
<feature type="compositionally biased region" description="Basic residues" evidence="1">
    <location>
        <begin position="1"/>
        <end position="15"/>
    </location>
</feature>
<comment type="caution">
    <text evidence="2">The sequence shown here is derived from an EMBL/GenBank/DDBJ whole genome shotgun (WGS) entry which is preliminary data.</text>
</comment>
<protein>
    <submittedName>
        <fullName evidence="2">Uncharacterized protein</fullName>
    </submittedName>
</protein>
<reference evidence="2 3" key="1">
    <citation type="submission" date="2013-09" db="EMBL/GenBank/DDBJ databases">
        <title>Genome sequencing of Phaeobacter antarcticus sp. nov. SM1211.</title>
        <authorList>
            <person name="Zhang X.-Y."/>
            <person name="Liu C."/>
            <person name="Chen X.-L."/>
            <person name="Xie B.-B."/>
            <person name="Qin Q.-L."/>
            <person name="Rong J.-C."/>
            <person name="Zhang Y.-Z."/>
        </authorList>
    </citation>
    <scope>NUCLEOTIDE SEQUENCE [LARGE SCALE GENOMIC DNA]</scope>
    <source>
        <strain evidence="2 3">SM1211</strain>
    </source>
</reference>
<proteinExistence type="predicted"/>